<dbReference type="AlphaFoldDB" id="F4Q888"/>
<feature type="transmembrane region" description="Helical" evidence="1">
    <location>
        <begin position="12"/>
        <end position="31"/>
    </location>
</feature>
<keyword evidence="1" id="KW-0812">Transmembrane</keyword>
<evidence type="ECO:0000313" key="3">
    <source>
        <dbReference type="Proteomes" id="UP000007797"/>
    </source>
</evidence>
<protein>
    <submittedName>
        <fullName evidence="2">Uncharacterized protein</fullName>
    </submittedName>
</protein>
<organism evidence="2 3">
    <name type="scientific">Cavenderia fasciculata</name>
    <name type="common">Slime mold</name>
    <name type="synonym">Dictyostelium fasciculatum</name>
    <dbReference type="NCBI Taxonomy" id="261658"/>
    <lineage>
        <taxon>Eukaryota</taxon>
        <taxon>Amoebozoa</taxon>
        <taxon>Evosea</taxon>
        <taxon>Eumycetozoa</taxon>
        <taxon>Dictyostelia</taxon>
        <taxon>Acytosteliales</taxon>
        <taxon>Cavenderiaceae</taxon>
        <taxon>Cavenderia</taxon>
    </lineage>
</organism>
<gene>
    <name evidence="2" type="ORF">DFA_09660</name>
</gene>
<sequence>MIFKQQRQQHFNINIITVVLSISIIAIVVFGHSQPLLSTREEFIEKIDGYLDNESLFDDLLKNHHYYSTANRHVIEEYYRGAFKRIRNRLSIPSHRISFDPPTYNQTVIDAFASKILLNPQQNLTWNPYDIVGFNTTLNDSVCAVLYPNDSDRSTYYLVNYTSADAAIEAGAFVTHLHDCGYCSTTKDLASYMSHPDLTDPIRDCAIVSFVSDKDSLECIQHSANLTYNCAVIWLYDALNTRKDCLDICLIDWIMHTPNNVPPNSTTLNKCLQCDEDMSGPVFKVVAARTRRDSGLESAINRPPDSIYNITHYYY</sequence>
<accession>F4Q888</accession>
<evidence type="ECO:0000313" key="2">
    <source>
        <dbReference type="EMBL" id="EGG15988.1"/>
    </source>
</evidence>
<dbReference type="GeneID" id="14868072"/>
<dbReference type="PANTHER" id="PTHR40535:SF1">
    <property type="entry name" value="CHROMOSOME UNDETERMINED SCAFFOLD_9, WHOLE GENOME SHOTGUN SEQUENCE"/>
    <property type="match status" value="1"/>
</dbReference>
<dbReference type="Proteomes" id="UP000007797">
    <property type="component" value="Unassembled WGS sequence"/>
</dbReference>
<keyword evidence="1" id="KW-1133">Transmembrane helix</keyword>
<dbReference type="OMA" id="FDPPTYN"/>
<keyword evidence="3" id="KW-1185">Reference proteome</keyword>
<reference evidence="3" key="1">
    <citation type="journal article" date="2011" name="Genome Res.">
        <title>Phylogeny-wide analysis of social amoeba genomes highlights ancient origins for complex intercellular communication.</title>
        <authorList>
            <person name="Heidel A.J."/>
            <person name="Lawal H.M."/>
            <person name="Felder M."/>
            <person name="Schilde C."/>
            <person name="Helps N.R."/>
            <person name="Tunggal B."/>
            <person name="Rivero F."/>
            <person name="John U."/>
            <person name="Schleicher M."/>
            <person name="Eichinger L."/>
            <person name="Platzer M."/>
            <person name="Noegel A.A."/>
            <person name="Schaap P."/>
            <person name="Gloeckner G."/>
        </authorList>
    </citation>
    <scope>NUCLEOTIDE SEQUENCE [LARGE SCALE GENOMIC DNA]</scope>
    <source>
        <strain evidence="3">SH3</strain>
    </source>
</reference>
<name>F4Q888_CACFS</name>
<dbReference type="RefSeq" id="XP_004352313.1">
    <property type="nucleotide sequence ID" value="XM_004352261.1"/>
</dbReference>
<dbReference type="OrthoDB" id="193045at2759"/>
<proteinExistence type="predicted"/>
<keyword evidence="1" id="KW-0472">Membrane</keyword>
<dbReference type="EMBL" id="GL883025">
    <property type="protein sequence ID" value="EGG15988.1"/>
    <property type="molecule type" value="Genomic_DNA"/>
</dbReference>
<dbReference type="KEGG" id="dfa:DFA_09660"/>
<dbReference type="PANTHER" id="PTHR40535">
    <property type="entry name" value="CHROMOSOME UNDETERMINED SCAFFOLD_9, WHOLE GENOME SHOTGUN SEQUENCE"/>
    <property type="match status" value="1"/>
</dbReference>
<evidence type="ECO:0000256" key="1">
    <source>
        <dbReference type="SAM" id="Phobius"/>
    </source>
</evidence>